<evidence type="ECO:0000256" key="2">
    <source>
        <dbReference type="SAM" id="SignalP"/>
    </source>
</evidence>
<feature type="compositionally biased region" description="Basic residues" evidence="1">
    <location>
        <begin position="42"/>
        <end position="51"/>
    </location>
</feature>
<accession>A0A8H8DKM6</accession>
<keyword evidence="4" id="KW-1185">Reference proteome</keyword>
<gene>
    <name evidence="3" type="ORF">BJ554DRAFT_5925</name>
</gene>
<dbReference type="EMBL" id="JAEFCI010003074">
    <property type="protein sequence ID" value="KAG5461826.1"/>
    <property type="molecule type" value="Genomic_DNA"/>
</dbReference>
<feature type="chain" id="PRO_5034128004" evidence="2">
    <location>
        <begin position="22"/>
        <end position="73"/>
    </location>
</feature>
<protein>
    <submittedName>
        <fullName evidence="3">Uncharacterized protein</fullName>
    </submittedName>
</protein>
<feature type="signal peptide" evidence="2">
    <location>
        <begin position="1"/>
        <end position="21"/>
    </location>
</feature>
<dbReference type="AlphaFoldDB" id="A0A8H8DKM6"/>
<organism evidence="3 4">
    <name type="scientific">Olpidium bornovanus</name>
    <dbReference type="NCBI Taxonomy" id="278681"/>
    <lineage>
        <taxon>Eukaryota</taxon>
        <taxon>Fungi</taxon>
        <taxon>Fungi incertae sedis</taxon>
        <taxon>Olpidiomycota</taxon>
        <taxon>Olpidiomycotina</taxon>
        <taxon>Olpidiomycetes</taxon>
        <taxon>Olpidiales</taxon>
        <taxon>Olpidiaceae</taxon>
        <taxon>Olpidium</taxon>
    </lineage>
</organism>
<sequence>MATKAAVLFPLLPGTMSVAGAEEEDCRPGKSSAIRTRNSSGSRRRRGRTLPRRTPLPCRHFNGGKSPLFLLLE</sequence>
<keyword evidence="2" id="KW-0732">Signal</keyword>
<reference evidence="3 4" key="1">
    <citation type="journal article" name="Sci. Rep.">
        <title>Genome-scale phylogenetic analyses confirm Olpidium as the closest living zoosporic fungus to the non-flagellated, terrestrial fungi.</title>
        <authorList>
            <person name="Chang Y."/>
            <person name="Rochon D."/>
            <person name="Sekimoto S."/>
            <person name="Wang Y."/>
            <person name="Chovatia M."/>
            <person name="Sandor L."/>
            <person name="Salamov A."/>
            <person name="Grigoriev I.V."/>
            <person name="Stajich J.E."/>
            <person name="Spatafora J.W."/>
        </authorList>
    </citation>
    <scope>NUCLEOTIDE SEQUENCE [LARGE SCALE GENOMIC DNA]</scope>
    <source>
        <strain evidence="3">S191</strain>
    </source>
</reference>
<evidence type="ECO:0000256" key="1">
    <source>
        <dbReference type="SAM" id="MobiDB-lite"/>
    </source>
</evidence>
<name>A0A8H8DKM6_9FUNG</name>
<evidence type="ECO:0000313" key="4">
    <source>
        <dbReference type="Proteomes" id="UP000673691"/>
    </source>
</evidence>
<feature type="region of interest" description="Disordered" evidence="1">
    <location>
        <begin position="22"/>
        <end position="58"/>
    </location>
</feature>
<dbReference type="Proteomes" id="UP000673691">
    <property type="component" value="Unassembled WGS sequence"/>
</dbReference>
<evidence type="ECO:0000313" key="3">
    <source>
        <dbReference type="EMBL" id="KAG5461826.1"/>
    </source>
</evidence>
<proteinExistence type="predicted"/>
<comment type="caution">
    <text evidence="3">The sequence shown here is derived from an EMBL/GenBank/DDBJ whole genome shotgun (WGS) entry which is preliminary data.</text>
</comment>